<keyword evidence="3" id="KW-0862">Zinc</keyword>
<evidence type="ECO:0000256" key="4">
    <source>
        <dbReference type="SAM" id="MobiDB-lite"/>
    </source>
</evidence>
<protein>
    <recommendedName>
        <fullName evidence="9">MULE transposase domain-containing protein</fullName>
    </recommendedName>
</protein>
<organism evidence="7 8">
    <name type="scientific">Pinctada imbricata</name>
    <name type="common">Atlantic pearl-oyster</name>
    <name type="synonym">Pinctada martensii</name>
    <dbReference type="NCBI Taxonomy" id="66713"/>
    <lineage>
        <taxon>Eukaryota</taxon>
        <taxon>Metazoa</taxon>
        <taxon>Spiralia</taxon>
        <taxon>Lophotrochozoa</taxon>
        <taxon>Mollusca</taxon>
        <taxon>Bivalvia</taxon>
        <taxon>Autobranchia</taxon>
        <taxon>Pteriomorphia</taxon>
        <taxon>Pterioida</taxon>
        <taxon>Pterioidea</taxon>
        <taxon>Pteriidae</taxon>
        <taxon>Pinctada</taxon>
    </lineage>
</organism>
<feature type="domain" description="MULE transposase" evidence="6">
    <location>
        <begin position="332"/>
        <end position="426"/>
    </location>
</feature>
<evidence type="ECO:0000259" key="5">
    <source>
        <dbReference type="Pfam" id="PF04500"/>
    </source>
</evidence>
<evidence type="ECO:0008006" key="9">
    <source>
        <dbReference type="Google" id="ProtNLM"/>
    </source>
</evidence>
<dbReference type="AlphaFoldDB" id="A0AA88YX70"/>
<dbReference type="InterPro" id="IPR007588">
    <property type="entry name" value="Znf_FLYWCH"/>
</dbReference>
<comment type="caution">
    <text evidence="7">The sequence shown here is derived from an EMBL/GenBank/DDBJ whole genome shotgun (WGS) entry which is preliminary data.</text>
</comment>
<evidence type="ECO:0000256" key="3">
    <source>
        <dbReference type="ARBA" id="ARBA00022833"/>
    </source>
</evidence>
<evidence type="ECO:0000313" key="7">
    <source>
        <dbReference type="EMBL" id="KAK3108588.1"/>
    </source>
</evidence>
<evidence type="ECO:0000313" key="8">
    <source>
        <dbReference type="Proteomes" id="UP001186944"/>
    </source>
</evidence>
<dbReference type="PANTHER" id="PTHR20956">
    <property type="entry name" value="HEH2P"/>
    <property type="match status" value="1"/>
</dbReference>
<keyword evidence="2" id="KW-0863">Zinc-finger</keyword>
<dbReference type="Pfam" id="PF10551">
    <property type="entry name" value="MULE"/>
    <property type="match status" value="1"/>
</dbReference>
<dbReference type="InterPro" id="IPR013083">
    <property type="entry name" value="Znf_RING/FYVE/PHD"/>
</dbReference>
<name>A0AA88YX70_PINIB</name>
<dbReference type="Gene3D" id="3.30.40.10">
    <property type="entry name" value="Zinc/RING finger domain, C3HC4 (zinc finger)"/>
    <property type="match status" value="1"/>
</dbReference>
<evidence type="ECO:0000256" key="1">
    <source>
        <dbReference type="ARBA" id="ARBA00022723"/>
    </source>
</evidence>
<dbReference type="InterPro" id="IPR019786">
    <property type="entry name" value="Zinc_finger_PHD-type_CS"/>
</dbReference>
<dbReference type="Gene3D" id="2.20.25.240">
    <property type="match status" value="1"/>
</dbReference>
<gene>
    <name evidence="7" type="ORF">FSP39_011475</name>
</gene>
<sequence>MTLSCIQCENTLRPRQEVVTCSFCHGKVHRTCTGITRGDYRLALRNHADLQYCCCLCANSSTPDAESTRMDITTQDDTPATNPDPDATVPYTEPEPDATIPYAETTTQSSFDLTNRQSIDVPTNVFENSISDDSVDVSTTQETAITYQIVETGTQRAKRKLVSSDGFSYTFKRQYQSSTHWRCSIRNKTVNCPATVVQQGDNFRVNNSHLHQPQPGIAATVKIQRDIKLQARQNIFAPAPSIVDAILKEHVDTAMPIASLPDYDTLTRNCNRTREQLRPKEPKDLHFSLDTDYLTNTLPNQFFRRDIAVDDQRHIVFATDRQLQLLQKSKTWYIDGTFKVVAKPFYQLLSFHSFVKSDGEMKQLPLLFVLMSSKRKKDYKKVFKAVKDLLPDQPKVEEFVVDFEAGIWRALRKVFPDQSIKGCVFHWGQALWRKIQEAGLQTAYNNRDDVYNLLKKVFALPFLPAEHIADTFTKLQRKAQTDNLQRVMDYVDSTWITNEMWPVDAWSIFGRSIRTNNDCEGWHHRINRRASKGNLPFYLLLQLLYDEADTIPLNLKMMKEGKLRRHQRKKTKQLEGKIFNAWDQYANNEISVSRLLKKCSAIYGPSA</sequence>
<accession>A0AA88YX70</accession>
<dbReference type="InterPro" id="IPR018289">
    <property type="entry name" value="MULE_transposase_dom"/>
</dbReference>
<dbReference type="Proteomes" id="UP001186944">
    <property type="component" value="Unassembled WGS sequence"/>
</dbReference>
<feature type="compositionally biased region" description="Low complexity" evidence="4">
    <location>
        <begin position="73"/>
        <end position="89"/>
    </location>
</feature>
<dbReference type="EMBL" id="VSWD01000001">
    <property type="protein sequence ID" value="KAK3108588.1"/>
    <property type="molecule type" value="Genomic_DNA"/>
</dbReference>
<feature type="domain" description="FLYWCH-type" evidence="5">
    <location>
        <begin position="155"/>
        <end position="211"/>
    </location>
</feature>
<reference evidence="7" key="1">
    <citation type="submission" date="2019-08" db="EMBL/GenBank/DDBJ databases">
        <title>The improved chromosome-level genome for the pearl oyster Pinctada fucata martensii using PacBio sequencing and Hi-C.</title>
        <authorList>
            <person name="Zheng Z."/>
        </authorList>
    </citation>
    <scope>NUCLEOTIDE SEQUENCE</scope>
    <source>
        <strain evidence="7">ZZ-2019</strain>
        <tissue evidence="7">Adductor muscle</tissue>
    </source>
</reference>
<evidence type="ECO:0000259" key="6">
    <source>
        <dbReference type="Pfam" id="PF10551"/>
    </source>
</evidence>
<dbReference type="Pfam" id="PF04500">
    <property type="entry name" value="FLYWCH"/>
    <property type="match status" value="1"/>
</dbReference>
<keyword evidence="8" id="KW-1185">Reference proteome</keyword>
<evidence type="ECO:0000256" key="2">
    <source>
        <dbReference type="ARBA" id="ARBA00022771"/>
    </source>
</evidence>
<dbReference type="GO" id="GO:0008270">
    <property type="term" value="F:zinc ion binding"/>
    <property type="evidence" value="ECO:0007669"/>
    <property type="project" value="UniProtKB-KW"/>
</dbReference>
<keyword evidence="1" id="KW-0479">Metal-binding</keyword>
<dbReference type="PANTHER" id="PTHR20956:SF12">
    <property type="entry name" value="FLYWCH-TYPE DOMAIN-CONTAINING PROTEIN"/>
    <property type="match status" value="1"/>
</dbReference>
<proteinExistence type="predicted"/>
<dbReference type="PROSITE" id="PS01359">
    <property type="entry name" value="ZF_PHD_1"/>
    <property type="match status" value="1"/>
</dbReference>
<feature type="region of interest" description="Disordered" evidence="4">
    <location>
        <begin position="62"/>
        <end position="89"/>
    </location>
</feature>